<evidence type="ECO:0000313" key="1">
    <source>
        <dbReference type="EMBL" id="QEG01931.1"/>
    </source>
</evidence>
<gene>
    <name evidence="1" type="ORF">Mal15_60120</name>
</gene>
<dbReference type="KEGG" id="smam:Mal15_60120"/>
<dbReference type="Proteomes" id="UP000321353">
    <property type="component" value="Chromosome"/>
</dbReference>
<accession>A0A5B9MPB1</accession>
<dbReference type="AlphaFoldDB" id="A0A5B9MPB1"/>
<evidence type="ECO:0000313" key="2">
    <source>
        <dbReference type="Proteomes" id="UP000321353"/>
    </source>
</evidence>
<protein>
    <submittedName>
        <fullName evidence="1">Uncharacterized protein</fullName>
    </submittedName>
</protein>
<reference evidence="1 2" key="1">
    <citation type="submission" date="2019-02" db="EMBL/GenBank/DDBJ databases">
        <title>Planctomycetal bacteria perform biofilm scaping via a novel small molecule.</title>
        <authorList>
            <person name="Jeske O."/>
            <person name="Boedeker C."/>
            <person name="Wiegand S."/>
            <person name="Breitling P."/>
            <person name="Kallscheuer N."/>
            <person name="Jogler M."/>
            <person name="Rohde M."/>
            <person name="Petersen J."/>
            <person name="Medema M.H."/>
            <person name="Surup F."/>
            <person name="Jogler C."/>
        </authorList>
    </citation>
    <scope>NUCLEOTIDE SEQUENCE [LARGE SCALE GENOMIC DNA]</scope>
    <source>
        <strain evidence="1 2">Mal15</strain>
    </source>
</reference>
<sequence>MREEIEILASRFINRSRDIWPMKTIAFSRAYDIMRTIEYCFICQGATRSGRRTILTMISKVATARTTAMGRFSNPNGLPPDAVNA</sequence>
<name>A0A5B9MPB1_9BACT</name>
<organism evidence="1 2">
    <name type="scientific">Stieleria maiorica</name>
    <dbReference type="NCBI Taxonomy" id="2795974"/>
    <lineage>
        <taxon>Bacteria</taxon>
        <taxon>Pseudomonadati</taxon>
        <taxon>Planctomycetota</taxon>
        <taxon>Planctomycetia</taxon>
        <taxon>Pirellulales</taxon>
        <taxon>Pirellulaceae</taxon>
        <taxon>Stieleria</taxon>
    </lineage>
</organism>
<dbReference type="EMBL" id="CP036264">
    <property type="protein sequence ID" value="QEG01931.1"/>
    <property type="molecule type" value="Genomic_DNA"/>
</dbReference>
<keyword evidence="2" id="KW-1185">Reference proteome</keyword>
<proteinExistence type="predicted"/>